<dbReference type="Proteomes" id="UP000304953">
    <property type="component" value="Unassembled WGS sequence"/>
</dbReference>
<proteinExistence type="predicted"/>
<protein>
    <submittedName>
        <fullName evidence="1">Uncharacterized protein</fullName>
    </submittedName>
</protein>
<name>A0AC61RMV3_9FIRM</name>
<sequence>MKEEFRHAVDLVELLLQSRGSKNSDSEAPSVMNNSDSKAPNTLEYSDSGNQSILVHAEKD</sequence>
<evidence type="ECO:0000313" key="1">
    <source>
        <dbReference type="EMBL" id="TGY87713.1"/>
    </source>
</evidence>
<keyword evidence="2" id="KW-1185">Reference proteome</keyword>
<accession>A0AC61RMV3</accession>
<evidence type="ECO:0000313" key="2">
    <source>
        <dbReference type="Proteomes" id="UP000304953"/>
    </source>
</evidence>
<comment type="caution">
    <text evidence="1">The sequence shown here is derived from an EMBL/GenBank/DDBJ whole genome shotgun (WGS) entry which is preliminary data.</text>
</comment>
<organism evidence="1 2">
    <name type="scientific">Petralouisia muris</name>
    <dbReference type="NCBI Taxonomy" id="3032872"/>
    <lineage>
        <taxon>Bacteria</taxon>
        <taxon>Bacillati</taxon>
        <taxon>Bacillota</taxon>
        <taxon>Clostridia</taxon>
        <taxon>Lachnospirales</taxon>
        <taxon>Lachnospiraceae</taxon>
        <taxon>Petralouisia</taxon>
    </lineage>
</organism>
<gene>
    <name evidence="1" type="ORF">E5329_26400</name>
</gene>
<reference evidence="1" key="1">
    <citation type="submission" date="2019-04" db="EMBL/GenBank/DDBJ databases">
        <title>Microbes associate with the intestines of laboratory mice.</title>
        <authorList>
            <person name="Navarre W."/>
            <person name="Wong E."/>
            <person name="Huang K."/>
            <person name="Tropini C."/>
            <person name="Ng K."/>
            <person name="Yu B."/>
        </authorList>
    </citation>
    <scope>NUCLEOTIDE SEQUENCE</scope>
    <source>
        <strain evidence="1">NM01_1-7b</strain>
    </source>
</reference>
<dbReference type="EMBL" id="SRYA01000110">
    <property type="protein sequence ID" value="TGY87713.1"/>
    <property type="molecule type" value="Genomic_DNA"/>
</dbReference>